<evidence type="ECO:0000313" key="3">
    <source>
        <dbReference type="EMBL" id="KAK3323906.1"/>
    </source>
</evidence>
<feature type="compositionally biased region" description="Basic and acidic residues" evidence="1">
    <location>
        <begin position="142"/>
        <end position="153"/>
    </location>
</feature>
<feature type="compositionally biased region" description="Acidic residues" evidence="1">
    <location>
        <begin position="176"/>
        <end position="185"/>
    </location>
</feature>
<sequence length="462" mass="51929">MTAPDSQPAAPAKTRRLPFKRTVARRKSPAISPDAADAKKDEDDDNYLDFFRRSKDVFPMALEEAESGSSSDDKSKIKKRAPSPEKQDHKRRKVSLEQEDGSPQSSLSTVSSTPRRSPRRKASLSAAARHTIDDDDDDDLIMDVKGKGKEITRATKLPTPRKSTSAASTKPPVVQLDDDDDEEEPFASPTPASGGRRLKRDSSSVNILDDEDEPEPEVQETEPADEFSQWIAKAQEMEDKNGDVVINVMISSRLEGAQPLMARRRLKQDMRVVFSAWIEHQRKCGLMVDDEYASKLFLTWKGNKIYPYSTAASLGVQVDAQGKLKMSTTQGYHKGGLHLEVWDEDLYSEYLEYKEKERALQLGYADDNPLGQQEAEEDEPVPEKARGIKIVLKSKEHEAFRLTVHDDTTIGTVINVFRKNRSIAPEQHVAIYFDGEKLDEDSVLKDADIDLEETTQLEVHVK</sequence>
<dbReference type="Gene3D" id="3.10.20.90">
    <property type="entry name" value="Phosphatidylinositol 3-kinase Catalytic Subunit, Chain A, domain 1"/>
    <property type="match status" value="1"/>
</dbReference>
<gene>
    <name evidence="3" type="ORF">B0T19DRAFT_216589</name>
</gene>
<dbReference type="InterPro" id="IPR029071">
    <property type="entry name" value="Ubiquitin-like_domsf"/>
</dbReference>
<feature type="compositionally biased region" description="Low complexity" evidence="1">
    <location>
        <begin position="102"/>
        <end position="115"/>
    </location>
</feature>
<dbReference type="InterPro" id="IPR022617">
    <property type="entry name" value="Rad60/SUMO-like_dom"/>
</dbReference>
<dbReference type="Proteomes" id="UP001286456">
    <property type="component" value="Unassembled WGS sequence"/>
</dbReference>
<evidence type="ECO:0000256" key="1">
    <source>
        <dbReference type="SAM" id="MobiDB-lite"/>
    </source>
</evidence>
<name>A0AAE0IF47_9PEZI</name>
<dbReference type="SUPFAM" id="SSF54236">
    <property type="entry name" value="Ubiquitin-like"/>
    <property type="match status" value="1"/>
</dbReference>
<evidence type="ECO:0000313" key="4">
    <source>
        <dbReference type="Proteomes" id="UP001286456"/>
    </source>
</evidence>
<feature type="region of interest" description="Disordered" evidence="1">
    <location>
        <begin position="61"/>
        <end position="226"/>
    </location>
</feature>
<accession>A0AAE0IF47</accession>
<dbReference type="Pfam" id="PF11976">
    <property type="entry name" value="Rad60-SLD"/>
    <property type="match status" value="1"/>
</dbReference>
<dbReference type="PROSITE" id="PS50053">
    <property type="entry name" value="UBIQUITIN_2"/>
    <property type="match status" value="1"/>
</dbReference>
<organism evidence="3 4">
    <name type="scientific">Cercophora scortea</name>
    <dbReference type="NCBI Taxonomy" id="314031"/>
    <lineage>
        <taxon>Eukaryota</taxon>
        <taxon>Fungi</taxon>
        <taxon>Dikarya</taxon>
        <taxon>Ascomycota</taxon>
        <taxon>Pezizomycotina</taxon>
        <taxon>Sordariomycetes</taxon>
        <taxon>Sordariomycetidae</taxon>
        <taxon>Sordariales</taxon>
        <taxon>Lasiosphaeriaceae</taxon>
        <taxon>Cercophora</taxon>
    </lineage>
</organism>
<dbReference type="InterPro" id="IPR000626">
    <property type="entry name" value="Ubiquitin-like_dom"/>
</dbReference>
<keyword evidence="4" id="KW-1185">Reference proteome</keyword>
<feature type="domain" description="Ubiquitin-like" evidence="2">
    <location>
        <begin position="388"/>
        <end position="462"/>
    </location>
</feature>
<reference evidence="3" key="2">
    <citation type="submission" date="2023-06" db="EMBL/GenBank/DDBJ databases">
        <authorList>
            <consortium name="Lawrence Berkeley National Laboratory"/>
            <person name="Haridas S."/>
            <person name="Hensen N."/>
            <person name="Bonometti L."/>
            <person name="Westerberg I."/>
            <person name="Brannstrom I.O."/>
            <person name="Guillou S."/>
            <person name="Cros-Aarteil S."/>
            <person name="Calhoun S."/>
            <person name="Kuo A."/>
            <person name="Mondo S."/>
            <person name="Pangilinan J."/>
            <person name="Riley R."/>
            <person name="Labutti K."/>
            <person name="Andreopoulos B."/>
            <person name="Lipzen A."/>
            <person name="Chen C."/>
            <person name="Yanf M."/>
            <person name="Daum C."/>
            <person name="Ng V."/>
            <person name="Clum A."/>
            <person name="Steindorff A."/>
            <person name="Ohm R."/>
            <person name="Martin F."/>
            <person name="Silar P."/>
            <person name="Natvig D."/>
            <person name="Lalanne C."/>
            <person name="Gautier V."/>
            <person name="Ament-Velasquez S.L."/>
            <person name="Kruys A."/>
            <person name="Hutchinson M.I."/>
            <person name="Powell A.J."/>
            <person name="Barry K."/>
            <person name="Miller A.N."/>
            <person name="Grigoriev I.V."/>
            <person name="Debuchy R."/>
            <person name="Gladieux P."/>
            <person name="Thoren M.H."/>
            <person name="Johannesson H."/>
        </authorList>
    </citation>
    <scope>NUCLEOTIDE SEQUENCE</scope>
    <source>
        <strain evidence="3">SMH4131-1</strain>
    </source>
</reference>
<evidence type="ECO:0000259" key="2">
    <source>
        <dbReference type="PROSITE" id="PS50053"/>
    </source>
</evidence>
<dbReference type="EMBL" id="JAUEPO010000004">
    <property type="protein sequence ID" value="KAK3323906.1"/>
    <property type="molecule type" value="Genomic_DNA"/>
</dbReference>
<comment type="caution">
    <text evidence="3">The sequence shown here is derived from an EMBL/GenBank/DDBJ whole genome shotgun (WGS) entry which is preliminary data.</text>
</comment>
<proteinExistence type="predicted"/>
<feature type="compositionally biased region" description="Acidic residues" evidence="1">
    <location>
        <begin position="208"/>
        <end position="225"/>
    </location>
</feature>
<feature type="region of interest" description="Disordered" evidence="1">
    <location>
        <begin position="1"/>
        <end position="46"/>
    </location>
</feature>
<feature type="compositionally biased region" description="Basic residues" evidence="1">
    <location>
        <begin position="13"/>
        <end position="28"/>
    </location>
</feature>
<reference evidence="3" key="1">
    <citation type="journal article" date="2023" name="Mol. Phylogenet. Evol.">
        <title>Genome-scale phylogeny and comparative genomics of the fungal order Sordariales.</title>
        <authorList>
            <person name="Hensen N."/>
            <person name="Bonometti L."/>
            <person name="Westerberg I."/>
            <person name="Brannstrom I.O."/>
            <person name="Guillou S."/>
            <person name="Cros-Aarteil S."/>
            <person name="Calhoun S."/>
            <person name="Haridas S."/>
            <person name="Kuo A."/>
            <person name="Mondo S."/>
            <person name="Pangilinan J."/>
            <person name="Riley R."/>
            <person name="LaButti K."/>
            <person name="Andreopoulos B."/>
            <person name="Lipzen A."/>
            <person name="Chen C."/>
            <person name="Yan M."/>
            <person name="Daum C."/>
            <person name="Ng V."/>
            <person name="Clum A."/>
            <person name="Steindorff A."/>
            <person name="Ohm R.A."/>
            <person name="Martin F."/>
            <person name="Silar P."/>
            <person name="Natvig D.O."/>
            <person name="Lalanne C."/>
            <person name="Gautier V."/>
            <person name="Ament-Velasquez S.L."/>
            <person name="Kruys A."/>
            <person name="Hutchinson M.I."/>
            <person name="Powell A.J."/>
            <person name="Barry K."/>
            <person name="Miller A.N."/>
            <person name="Grigoriev I.V."/>
            <person name="Debuchy R."/>
            <person name="Gladieux P."/>
            <person name="Hiltunen Thoren M."/>
            <person name="Johannesson H."/>
        </authorList>
    </citation>
    <scope>NUCLEOTIDE SEQUENCE</scope>
    <source>
        <strain evidence="3">SMH4131-1</strain>
    </source>
</reference>
<dbReference type="AlphaFoldDB" id="A0AAE0IF47"/>
<protein>
    <recommendedName>
        <fullName evidence="2">Ubiquitin-like domain-containing protein</fullName>
    </recommendedName>
</protein>